<gene>
    <name evidence="2" type="ORF">EG346_14110</name>
    <name evidence="3" type="ORF">NCTC13533_01279</name>
</gene>
<evidence type="ECO:0000313" key="5">
    <source>
        <dbReference type="Proteomes" id="UP000273270"/>
    </source>
</evidence>
<reference evidence="2" key="2">
    <citation type="submission" date="2018-11" db="EMBL/GenBank/DDBJ databases">
        <title>Proposal to divide the Flavobacteriaceae and reorganize its genera based on Amino Acid Identity values calculated from whole genome sequences.</title>
        <authorList>
            <person name="Nicholson A.C."/>
            <person name="Gulvik C.A."/>
            <person name="Whitney A.M."/>
            <person name="Humrighouse B.W."/>
            <person name="Bell M."/>
            <person name="Holmes B."/>
            <person name="Steigerwalt A."/>
            <person name="Villarma A."/>
            <person name="Sheth M."/>
            <person name="Batra D."/>
            <person name="Pryor J."/>
            <person name="Bernardet J.-F."/>
            <person name="Hugo C."/>
            <person name="Kampfer P."/>
            <person name="Newman J."/>
            <person name="Mcquiston J.R."/>
        </authorList>
    </citation>
    <scope>NUCLEOTIDE SEQUENCE [LARGE SCALE GENOMIC DNA]</scope>
    <source>
        <strain evidence="2">G0188</strain>
    </source>
</reference>
<organism evidence="3 4">
    <name type="scientific">Chryseobacterium carnipullorum</name>
    <dbReference type="NCBI Taxonomy" id="1124835"/>
    <lineage>
        <taxon>Bacteria</taxon>
        <taxon>Pseudomonadati</taxon>
        <taxon>Bacteroidota</taxon>
        <taxon>Flavobacteriia</taxon>
        <taxon>Flavobacteriales</taxon>
        <taxon>Weeksellaceae</taxon>
        <taxon>Chryseobacterium group</taxon>
        <taxon>Chryseobacterium</taxon>
    </lineage>
</organism>
<reference evidence="3 4" key="1">
    <citation type="submission" date="2018-06" db="EMBL/GenBank/DDBJ databases">
        <authorList>
            <consortium name="Pathogen Informatics"/>
            <person name="Doyle S."/>
        </authorList>
    </citation>
    <scope>NUCLEOTIDE SEQUENCE [LARGE SCALE GENOMIC DNA]</scope>
    <source>
        <strain evidence="3 4">NCTC13533</strain>
    </source>
</reference>
<evidence type="ECO:0000313" key="2">
    <source>
        <dbReference type="EMBL" id="AZA49239.1"/>
    </source>
</evidence>
<reference evidence="5" key="3">
    <citation type="submission" date="2018-11" db="EMBL/GenBank/DDBJ databases">
        <title>Proposal to divide the Flavobacteriaceae and reorganize its genera based on Amino Acid Identity values calculated from whole genome sequences.</title>
        <authorList>
            <person name="Nicholson A.C."/>
            <person name="Gulvik C.A."/>
            <person name="Whitney A.M."/>
            <person name="Humrighouse B.W."/>
            <person name="Bell M."/>
            <person name="Holmes B."/>
            <person name="Steigerwalt A.G."/>
            <person name="Villarma A."/>
            <person name="Sheth M."/>
            <person name="Batra D."/>
            <person name="Pryor J."/>
            <person name="Bernardet J.-F."/>
            <person name="Hugo C."/>
            <person name="Kampfer P."/>
            <person name="Newman J."/>
            <person name="McQuiston J.R."/>
        </authorList>
    </citation>
    <scope>NUCLEOTIDE SEQUENCE [LARGE SCALE GENOMIC DNA]</scope>
    <source>
        <strain evidence="5">G0188</strain>
    </source>
</reference>
<dbReference type="Proteomes" id="UP000273270">
    <property type="component" value="Chromosome"/>
</dbReference>
<sequence>MTRLLQAVPFLIRDLYIQSKLYTMAKEKDGKKKTDKTAPLKTAKEKREDKATKRKDKESESRNATS</sequence>
<dbReference type="EMBL" id="CP033920">
    <property type="protein sequence ID" value="AZA49239.1"/>
    <property type="molecule type" value="Genomic_DNA"/>
</dbReference>
<accession>A0A376DR62</accession>
<proteinExistence type="predicted"/>
<name>A0A1M7IXP3_CHRCU</name>
<evidence type="ECO:0000313" key="4">
    <source>
        <dbReference type="Proteomes" id="UP000255224"/>
    </source>
</evidence>
<keyword evidence="5" id="KW-1185">Reference proteome</keyword>
<dbReference type="KEGG" id="ccau:EG346_14110"/>
<accession>A0A1M7IXP3</accession>
<dbReference type="Proteomes" id="UP000255224">
    <property type="component" value="Unassembled WGS sequence"/>
</dbReference>
<evidence type="ECO:0000256" key="1">
    <source>
        <dbReference type="SAM" id="MobiDB-lite"/>
    </source>
</evidence>
<dbReference type="EMBL" id="UFVQ01000003">
    <property type="protein sequence ID" value="STC94055.1"/>
    <property type="molecule type" value="Genomic_DNA"/>
</dbReference>
<dbReference type="AlphaFoldDB" id="A0A1M7IXP3"/>
<evidence type="ECO:0000313" key="3">
    <source>
        <dbReference type="EMBL" id="STC94055.1"/>
    </source>
</evidence>
<feature type="region of interest" description="Disordered" evidence="1">
    <location>
        <begin position="26"/>
        <end position="66"/>
    </location>
</feature>
<protein>
    <submittedName>
        <fullName evidence="3">Uncharacterized protein</fullName>
    </submittedName>
</protein>